<keyword evidence="3" id="KW-0677">Repeat</keyword>
<evidence type="ECO:0000256" key="3">
    <source>
        <dbReference type="ARBA" id="ARBA00022737"/>
    </source>
</evidence>
<dbReference type="CDD" id="cd00201">
    <property type="entry name" value="WW"/>
    <property type="match status" value="1"/>
</dbReference>
<dbReference type="GO" id="GO:0051295">
    <property type="term" value="P:establishment of meiotic spindle localization"/>
    <property type="evidence" value="ECO:0007669"/>
    <property type="project" value="TreeGrafter"/>
</dbReference>
<keyword evidence="4" id="KW-0112">Calmodulin-binding</keyword>
<reference evidence="6" key="1">
    <citation type="submission" date="2013-12" db="EMBL/GenBank/DDBJ databases">
        <title>The Genome Sequence of Aphanomyces invadans NJM9701.</title>
        <authorList>
            <consortium name="The Broad Institute Genomics Platform"/>
            <person name="Russ C."/>
            <person name="Tyler B."/>
            <person name="van West P."/>
            <person name="Dieguez-Uribeondo J."/>
            <person name="Young S.K."/>
            <person name="Zeng Q."/>
            <person name="Gargeya S."/>
            <person name="Fitzgerald M."/>
            <person name="Abouelleil A."/>
            <person name="Alvarado L."/>
            <person name="Chapman S.B."/>
            <person name="Gainer-Dewar J."/>
            <person name="Goldberg J."/>
            <person name="Griggs A."/>
            <person name="Gujja S."/>
            <person name="Hansen M."/>
            <person name="Howarth C."/>
            <person name="Imamovic A."/>
            <person name="Ireland A."/>
            <person name="Larimer J."/>
            <person name="McCowan C."/>
            <person name="Murphy C."/>
            <person name="Pearson M."/>
            <person name="Poon T.W."/>
            <person name="Priest M."/>
            <person name="Roberts A."/>
            <person name="Saif S."/>
            <person name="Shea T."/>
            <person name="Sykes S."/>
            <person name="Wortman J."/>
            <person name="Nusbaum C."/>
            <person name="Birren B."/>
        </authorList>
    </citation>
    <scope>NUCLEOTIDE SEQUENCE [LARGE SCALE GENOMIC DNA]</scope>
    <source>
        <strain evidence="6">NJM9701</strain>
    </source>
</reference>
<evidence type="ECO:0000313" key="6">
    <source>
        <dbReference type="EMBL" id="ETW02345.1"/>
    </source>
</evidence>
<proteinExistence type="predicted"/>
<dbReference type="OrthoDB" id="73404at2759"/>
<keyword evidence="2" id="KW-0963">Cytoplasm</keyword>
<dbReference type="GO" id="GO:0007051">
    <property type="term" value="P:spindle organization"/>
    <property type="evidence" value="ECO:0007669"/>
    <property type="project" value="TreeGrafter"/>
</dbReference>
<evidence type="ECO:0000256" key="5">
    <source>
        <dbReference type="SAM" id="MobiDB-lite"/>
    </source>
</evidence>
<evidence type="ECO:0008006" key="7">
    <source>
        <dbReference type="Google" id="ProtNLM"/>
    </source>
</evidence>
<name>A0A024U811_9STRA</name>
<dbReference type="InterPro" id="IPR051185">
    <property type="entry name" value="ASPM"/>
</dbReference>
<dbReference type="PANTHER" id="PTHR22706">
    <property type="entry name" value="ASSEMBLY FACTOR FOR SPINDLE MICROTUBULES"/>
    <property type="match status" value="1"/>
</dbReference>
<sequence>MILDPSHATPGTVQALPTHVPGVFSANALRDLFQKSPTKQKKIARTVESKPQHAAGHRRPTAHKQASDHNDSMQLRIWLQQRVPSSSIVHNELRSHAIRAALAVDSASAAVDEHVRWIKNNVPLHSVPKGVISNRTKISSFVDVLRRILHARLLAAFSLWHDAVVSDKQAAAVAQFVRSEAVQSLQDIWERSWQRKRDRAFYMWHVEVRCGQTQELHAAAAEIQRWVKMFQRRHLLYAMRRTRAATQLQSNYRRHTTRKAFRRLVQAEAVRRAATTVQAAYRRKRSRRTFLNALLVYVQSQAAVVLQRWMRNTIYRMQWLRRRWRDVLATEAATCIQRTVRAFLTRGWCRRIRQDKRAATIQRAWRRSRLHSRGPLYASIAHLAQSIQLGMHAWHATVLQAAARGFIGRRCVTKRRLERRSAISLQRTWREYVARQRRTQTRQERRLRRLLAAHCIQATYRGYRDRVLFRLAMTKSCVPMYLRACRLQSMPLQLVFRERFHNSIVHSASSVIATVWRRYWRRKVSRHKELTAAAVVVQTIYRSQRTQRWFRKHVARIRRSATSIQRMVRSRLARNHTKQHIAAMKKVAQAAQTARSNQAALRVQAAWRKKKGRMALHLRRQAQELEMARRHASSKTIQRFVRHTRQRRQNCRNMVVAVAEITVKVAARHAAARRIQRKFRAYRSTRLGKAMLATLKLDRRKRERRLAKQKIISDFLVESAVDRENELALMAKVKSNHEKVQGEKDRKATEAAAAKAERRRLALFAAETNVLTPPPRFQITAPGNGKSEWVEAWDDVNNRKYLYNAKTGESKWA</sequence>
<dbReference type="STRING" id="157072.A0A024U811"/>
<dbReference type="PROSITE" id="PS50096">
    <property type="entry name" value="IQ"/>
    <property type="match status" value="7"/>
</dbReference>
<dbReference type="Pfam" id="PF00612">
    <property type="entry name" value="IQ"/>
    <property type="match status" value="4"/>
</dbReference>
<dbReference type="SMART" id="SM00015">
    <property type="entry name" value="IQ"/>
    <property type="match status" value="12"/>
</dbReference>
<protein>
    <recommendedName>
        <fullName evidence="7">WW domain-containing protein</fullName>
    </recommendedName>
</protein>
<dbReference type="GO" id="GO:0000922">
    <property type="term" value="C:spindle pole"/>
    <property type="evidence" value="ECO:0007669"/>
    <property type="project" value="TreeGrafter"/>
</dbReference>
<dbReference type="GO" id="GO:0005737">
    <property type="term" value="C:cytoplasm"/>
    <property type="evidence" value="ECO:0007669"/>
    <property type="project" value="UniProtKB-SubCell"/>
</dbReference>
<dbReference type="PANTHER" id="PTHR22706:SF1">
    <property type="entry name" value="ASSEMBLY FACTOR FOR SPINDLE MICROTUBULES"/>
    <property type="match status" value="1"/>
</dbReference>
<evidence type="ECO:0000256" key="4">
    <source>
        <dbReference type="ARBA" id="ARBA00022860"/>
    </source>
</evidence>
<feature type="region of interest" description="Disordered" evidence="5">
    <location>
        <begin position="37"/>
        <end position="70"/>
    </location>
</feature>
<dbReference type="EMBL" id="KI913961">
    <property type="protein sequence ID" value="ETW02345.1"/>
    <property type="molecule type" value="Genomic_DNA"/>
</dbReference>
<evidence type="ECO:0000256" key="1">
    <source>
        <dbReference type="ARBA" id="ARBA00004496"/>
    </source>
</evidence>
<dbReference type="GO" id="GO:0000278">
    <property type="term" value="P:mitotic cell cycle"/>
    <property type="evidence" value="ECO:0007669"/>
    <property type="project" value="TreeGrafter"/>
</dbReference>
<dbReference type="InterPro" id="IPR000048">
    <property type="entry name" value="IQ_motif_EF-hand-BS"/>
</dbReference>
<gene>
    <name evidence="6" type="ORF">H310_05882</name>
</gene>
<dbReference type="eggNOG" id="ENOG502SP0E">
    <property type="taxonomic scope" value="Eukaryota"/>
</dbReference>
<comment type="subcellular location">
    <subcellularLocation>
        <location evidence="1">Cytoplasm</location>
    </subcellularLocation>
</comment>
<dbReference type="AlphaFoldDB" id="A0A024U811"/>
<dbReference type="GO" id="GO:0005516">
    <property type="term" value="F:calmodulin binding"/>
    <property type="evidence" value="ECO:0007669"/>
    <property type="project" value="UniProtKB-KW"/>
</dbReference>
<dbReference type="RefSeq" id="XP_008868950.1">
    <property type="nucleotide sequence ID" value="XM_008870728.1"/>
</dbReference>
<dbReference type="VEuPathDB" id="FungiDB:H310_05882"/>
<dbReference type="InterPro" id="IPR001202">
    <property type="entry name" value="WW_dom"/>
</dbReference>
<accession>A0A024U811</accession>
<organism evidence="6">
    <name type="scientific">Aphanomyces invadans</name>
    <dbReference type="NCBI Taxonomy" id="157072"/>
    <lineage>
        <taxon>Eukaryota</taxon>
        <taxon>Sar</taxon>
        <taxon>Stramenopiles</taxon>
        <taxon>Oomycota</taxon>
        <taxon>Saprolegniomycetes</taxon>
        <taxon>Saprolegniales</taxon>
        <taxon>Verrucalvaceae</taxon>
        <taxon>Aphanomyces</taxon>
    </lineage>
</organism>
<dbReference type="GeneID" id="20082932"/>
<dbReference type="Gene3D" id="1.20.5.190">
    <property type="match status" value="3"/>
</dbReference>
<evidence type="ECO:0000256" key="2">
    <source>
        <dbReference type="ARBA" id="ARBA00022490"/>
    </source>
</evidence>